<dbReference type="InterPro" id="IPR022385">
    <property type="entry name" value="Rhs_assc_core"/>
</dbReference>
<protein>
    <submittedName>
        <fullName evidence="2">RHS repeat-associated protein</fullName>
    </submittedName>
</protein>
<dbReference type="InterPro" id="IPR050708">
    <property type="entry name" value="T6SS_VgrG/RHS"/>
</dbReference>
<reference evidence="2 3" key="1">
    <citation type="submission" date="2023-07" db="EMBL/GenBank/DDBJ databases">
        <title>Sorghum-associated microbial communities from plants grown in Nebraska, USA.</title>
        <authorList>
            <person name="Schachtman D."/>
        </authorList>
    </citation>
    <scope>NUCLEOTIDE SEQUENCE [LARGE SCALE GENOMIC DNA]</scope>
    <source>
        <strain evidence="2 3">3773</strain>
    </source>
</reference>
<name>A0ABU1TSM3_9FLAO</name>
<dbReference type="NCBIfam" id="TIGR03696">
    <property type="entry name" value="Rhs_assc_core"/>
    <property type="match status" value="1"/>
</dbReference>
<dbReference type="RefSeq" id="WP_310027542.1">
    <property type="nucleotide sequence ID" value="NZ_JAVDVI010000013.1"/>
</dbReference>
<gene>
    <name evidence="2" type="ORF">J2X31_002915</name>
</gene>
<dbReference type="PANTHER" id="PTHR32305:SF15">
    <property type="entry name" value="PROTEIN RHSA-RELATED"/>
    <property type="match status" value="1"/>
</dbReference>
<accession>A0ABU1TSM3</accession>
<dbReference type="Proteomes" id="UP001255185">
    <property type="component" value="Unassembled WGS sequence"/>
</dbReference>
<proteinExistence type="predicted"/>
<dbReference type="Gene3D" id="2.180.10.10">
    <property type="entry name" value="RHS repeat-associated core"/>
    <property type="match status" value="1"/>
</dbReference>
<keyword evidence="3" id="KW-1185">Reference proteome</keyword>
<feature type="region of interest" description="Disordered" evidence="1">
    <location>
        <begin position="404"/>
        <end position="423"/>
    </location>
</feature>
<evidence type="ECO:0000313" key="3">
    <source>
        <dbReference type="Proteomes" id="UP001255185"/>
    </source>
</evidence>
<sequence>MTEDWNKGIHRISYNHLNLPTKIEFDKNGVKTIDYLYNALGVKLKKMINDKLAEPSLHQDTDYLGGFQYVDNKLQFFPTAEGYVSVVEDKDFNYVYSYKDHLGNIRLSYSMDYKDDALKVLEENHYYPFGMKHSYNKEIYEWGGNKDDGTLHAILAEVQRSNYQYKFQGQERQDELSLNWDSFKYRNYDYAIGRFMNIDPLAEDYTYQSPYNFAENKVISHLELEGLEGIHSSKVDGAGIRTHVIQKNVVVLTQAPRPINAGASPERAARIEMQNARIAESNIAKVNSVKAELKSFYSGAKNSAGESVDFQFNVIAQETNNTDGGSTRDVVNIGVANGVESGETAYTGAPNSVAPAAVITTDSSRGLLGLTKGNVKVTVNSSVPGVTAHEVAHTLMTGVKKEDDYPGGNGGLMDSPPGQINAKEVDRIIEDSYEKKK</sequence>
<evidence type="ECO:0000313" key="2">
    <source>
        <dbReference type="EMBL" id="MDR6968889.1"/>
    </source>
</evidence>
<organism evidence="2 3">
    <name type="scientific">Flavobacterium arsenatis</name>
    <dbReference type="NCBI Taxonomy" id="1484332"/>
    <lineage>
        <taxon>Bacteria</taxon>
        <taxon>Pseudomonadati</taxon>
        <taxon>Bacteroidota</taxon>
        <taxon>Flavobacteriia</taxon>
        <taxon>Flavobacteriales</taxon>
        <taxon>Flavobacteriaceae</taxon>
        <taxon>Flavobacterium</taxon>
    </lineage>
</organism>
<dbReference type="EMBL" id="JAVDVI010000013">
    <property type="protein sequence ID" value="MDR6968889.1"/>
    <property type="molecule type" value="Genomic_DNA"/>
</dbReference>
<evidence type="ECO:0000256" key="1">
    <source>
        <dbReference type="SAM" id="MobiDB-lite"/>
    </source>
</evidence>
<dbReference type="PANTHER" id="PTHR32305">
    <property type="match status" value="1"/>
</dbReference>
<comment type="caution">
    <text evidence="2">The sequence shown here is derived from an EMBL/GenBank/DDBJ whole genome shotgun (WGS) entry which is preliminary data.</text>
</comment>